<dbReference type="GO" id="GO:0005741">
    <property type="term" value="C:mitochondrial outer membrane"/>
    <property type="evidence" value="ECO:0007669"/>
    <property type="project" value="TreeGrafter"/>
</dbReference>
<feature type="transmembrane region" description="Helical" evidence="1">
    <location>
        <begin position="102"/>
        <end position="122"/>
    </location>
</feature>
<evidence type="ECO:0000256" key="1">
    <source>
        <dbReference type="SAM" id="Phobius"/>
    </source>
</evidence>
<feature type="domain" description="Mitochondrial adapter protein MCP1 transmembrane" evidence="2">
    <location>
        <begin position="62"/>
        <end position="165"/>
    </location>
</feature>
<keyword evidence="1" id="KW-0812">Transmembrane</keyword>
<protein>
    <recommendedName>
        <fullName evidence="2">Mitochondrial adapter protein MCP1 transmembrane domain-containing protein</fullName>
    </recommendedName>
</protein>
<dbReference type="AlphaFoldDB" id="A0A0V1Q1R2"/>
<proteinExistence type="predicted"/>
<dbReference type="InterPro" id="IPR039960">
    <property type="entry name" value="MCP1"/>
</dbReference>
<dbReference type="RefSeq" id="XP_015468518.1">
    <property type="nucleotide sequence ID" value="XM_015610615.1"/>
</dbReference>
<reference evidence="3 4" key="1">
    <citation type="submission" date="2015-11" db="EMBL/GenBank/DDBJ databases">
        <title>The genome of Debaryomyces fabryi.</title>
        <authorList>
            <person name="Tafer H."/>
            <person name="Lopandic K."/>
        </authorList>
    </citation>
    <scope>NUCLEOTIDE SEQUENCE [LARGE SCALE GENOMIC DNA]</scope>
    <source>
        <strain evidence="3 4">CBS 789</strain>
    </source>
</reference>
<gene>
    <name evidence="3" type="ORF">AC631_01785</name>
</gene>
<dbReference type="EMBL" id="LMYN01000027">
    <property type="protein sequence ID" value="KSA02416.1"/>
    <property type="molecule type" value="Genomic_DNA"/>
</dbReference>
<evidence type="ECO:0000313" key="4">
    <source>
        <dbReference type="Proteomes" id="UP000054251"/>
    </source>
</evidence>
<dbReference type="PANTHER" id="PTHR38409">
    <property type="entry name" value="MDM10-COMPLEMENTING PROTEIN 1"/>
    <property type="match status" value="1"/>
</dbReference>
<dbReference type="OrthoDB" id="10259513at2759"/>
<sequence length="307" mass="34390">METPIELKEITPEPMTLEDLNLIAKEKGVPNYKPHKRNPILLKILFYLLKVQKYSAYTFSSFLGLHLTSVVIVPGLGVPMLLGQEIFEMSRAVYQSIPYFENLVIIGSSVCHIFSGIGIRIIRNYIKSGQNHHSKLVHEPVIKNDERDDIGLGGITGLIGLGYRKSMISRLIPGLSPLLFSGYLLLPLIGYHFTKFRHIPNVIDGDSSLINLEYITYYLNKSPLEKVGNAINYIALMGLVVVGSYHFVSGFLKLNHKYSLNYKKLGYSFIGGLSILGCISLVRFKSLPLAEGFIGKLFTNYVNYLAV</sequence>
<dbReference type="PANTHER" id="PTHR38409:SF1">
    <property type="entry name" value="MITOCHONDRIAL ADAPTER PROTEIN MCP1"/>
    <property type="match status" value="1"/>
</dbReference>
<dbReference type="GO" id="GO:0055088">
    <property type="term" value="P:lipid homeostasis"/>
    <property type="evidence" value="ECO:0007669"/>
    <property type="project" value="InterPro"/>
</dbReference>
<feature type="domain" description="Mitochondrial adapter protein MCP1 transmembrane" evidence="2">
    <location>
        <begin position="187"/>
        <end position="255"/>
    </location>
</feature>
<keyword evidence="1" id="KW-1133">Transmembrane helix</keyword>
<feature type="transmembrane region" description="Helical" evidence="1">
    <location>
        <begin position="230"/>
        <end position="252"/>
    </location>
</feature>
<dbReference type="Pfam" id="PF07950">
    <property type="entry name" value="MCP1_TM"/>
    <property type="match status" value="2"/>
</dbReference>
<evidence type="ECO:0000259" key="2">
    <source>
        <dbReference type="Pfam" id="PF07950"/>
    </source>
</evidence>
<keyword evidence="4" id="KW-1185">Reference proteome</keyword>
<dbReference type="Proteomes" id="UP000054251">
    <property type="component" value="Unassembled WGS sequence"/>
</dbReference>
<accession>A0A0V1Q1R2</accession>
<dbReference type="InterPro" id="IPR012472">
    <property type="entry name" value="MCP1_TM"/>
</dbReference>
<comment type="caution">
    <text evidence="3">The sequence shown here is derived from an EMBL/GenBank/DDBJ whole genome shotgun (WGS) entry which is preliminary data.</text>
</comment>
<feature type="transmembrane region" description="Helical" evidence="1">
    <location>
        <begin position="264"/>
        <end position="284"/>
    </location>
</feature>
<feature type="transmembrane region" description="Helical" evidence="1">
    <location>
        <begin position="171"/>
        <end position="193"/>
    </location>
</feature>
<dbReference type="GeneID" id="26838794"/>
<feature type="transmembrane region" description="Helical" evidence="1">
    <location>
        <begin position="56"/>
        <end position="82"/>
    </location>
</feature>
<name>A0A0V1Q1R2_9ASCO</name>
<evidence type="ECO:0000313" key="3">
    <source>
        <dbReference type="EMBL" id="KSA02416.1"/>
    </source>
</evidence>
<organism evidence="3 4">
    <name type="scientific">Debaryomyces fabryi</name>
    <dbReference type="NCBI Taxonomy" id="58627"/>
    <lineage>
        <taxon>Eukaryota</taxon>
        <taxon>Fungi</taxon>
        <taxon>Dikarya</taxon>
        <taxon>Ascomycota</taxon>
        <taxon>Saccharomycotina</taxon>
        <taxon>Pichiomycetes</taxon>
        <taxon>Debaryomycetaceae</taxon>
        <taxon>Debaryomyces</taxon>
    </lineage>
</organism>
<dbReference type="GO" id="GO:0007005">
    <property type="term" value="P:mitochondrion organization"/>
    <property type="evidence" value="ECO:0007669"/>
    <property type="project" value="TreeGrafter"/>
</dbReference>
<keyword evidence="1" id="KW-0472">Membrane</keyword>